<dbReference type="Proteomes" id="UP000319040">
    <property type="component" value="Unassembled WGS sequence"/>
</dbReference>
<accession>A0A521ADF3</accession>
<evidence type="ECO:0000313" key="8">
    <source>
        <dbReference type="Proteomes" id="UP000319040"/>
    </source>
</evidence>
<feature type="chain" id="PRO_5022034304" evidence="5">
    <location>
        <begin position="20"/>
        <end position="476"/>
    </location>
</feature>
<dbReference type="Pfam" id="PF01464">
    <property type="entry name" value="SLT"/>
    <property type="match status" value="1"/>
</dbReference>
<dbReference type="InterPro" id="IPR023346">
    <property type="entry name" value="Lysozyme-like_dom_sf"/>
</dbReference>
<feature type="signal peptide" evidence="5">
    <location>
        <begin position="1"/>
        <end position="19"/>
    </location>
</feature>
<evidence type="ECO:0000256" key="1">
    <source>
        <dbReference type="ARBA" id="ARBA00004339"/>
    </source>
</evidence>
<comment type="similarity">
    <text evidence="2">Belongs to the transglycosylase Slt family.</text>
</comment>
<organism evidence="7 8">
    <name type="scientific">Saccharicrinis carchari</name>
    <dbReference type="NCBI Taxonomy" id="1168039"/>
    <lineage>
        <taxon>Bacteria</taxon>
        <taxon>Pseudomonadati</taxon>
        <taxon>Bacteroidota</taxon>
        <taxon>Bacteroidia</taxon>
        <taxon>Marinilabiliales</taxon>
        <taxon>Marinilabiliaceae</taxon>
        <taxon>Saccharicrinis</taxon>
    </lineage>
</organism>
<dbReference type="EMBL" id="FXTB01000001">
    <property type="protein sequence ID" value="SMO32843.1"/>
    <property type="molecule type" value="Genomic_DNA"/>
</dbReference>
<dbReference type="SUPFAM" id="SSF53955">
    <property type="entry name" value="Lysozyme-like"/>
    <property type="match status" value="1"/>
</dbReference>
<dbReference type="Gene3D" id="1.10.530.10">
    <property type="match status" value="1"/>
</dbReference>
<keyword evidence="4" id="KW-0472">Membrane</keyword>
<evidence type="ECO:0000259" key="6">
    <source>
        <dbReference type="SMART" id="SM00062"/>
    </source>
</evidence>
<dbReference type="InterPro" id="IPR001638">
    <property type="entry name" value="Solute-binding_3/MltF_N"/>
</dbReference>
<dbReference type="SUPFAM" id="SSF53850">
    <property type="entry name" value="Periplasmic binding protein-like II"/>
    <property type="match status" value="1"/>
</dbReference>
<dbReference type="GO" id="GO:0009279">
    <property type="term" value="C:cell outer membrane"/>
    <property type="evidence" value="ECO:0007669"/>
    <property type="project" value="UniProtKB-SubCell"/>
</dbReference>
<dbReference type="Gene3D" id="3.40.190.10">
    <property type="entry name" value="Periplasmic binding protein-like II"/>
    <property type="match status" value="2"/>
</dbReference>
<evidence type="ECO:0000256" key="2">
    <source>
        <dbReference type="ARBA" id="ARBA00007734"/>
    </source>
</evidence>
<sequence>MCMIRIVSVVFMLMLVLLACDTKTQKIKEVEESPEVVFDLEDIQKRGKLKVVTDYNSTNYFVYRGTPMGYQLELLQEFCNSIGLKLEVSVSNNVEENIDDLKKGKIDLIAQNLAVTREKGRVIQFTEPHTYSRQVLVQRNSSKAESDEKDMRFNEVIRNQLDLAGKTIYVQKGSSYVTRLRHLSDEIGDSINIVEIPDYEAEQLIGLVAEGEISYTICDENLAAVNKNYYDNIDIETAISFPQKIAWGVRKSSPDLLHVVNNWLVRFRKTTKYRLIFRKYFKNRRSTHMVDSGYHSLKGGSISIFDDIIKRESQTIDWDWRLIAALIYQESRFIPDIKSWAGATGLMQLMPETAKLFGVKNITSPEENIQGGIKFIKWLDSRLSLRIDDPEERLKFILASYNVGLGHVLDAMRLAEKNDKNPKVWTDNVDYYLLNKSKPIYFNDPVVQFGYCRGEEPYLYVTDILDRFEHYKNLME</sequence>
<dbReference type="AlphaFoldDB" id="A0A521ADF3"/>
<dbReference type="PANTHER" id="PTHR35936">
    <property type="entry name" value="MEMBRANE-BOUND LYTIC MUREIN TRANSGLYCOSYLASE F"/>
    <property type="match status" value="1"/>
</dbReference>
<dbReference type="SMART" id="SM00062">
    <property type="entry name" value="PBPb"/>
    <property type="match status" value="1"/>
</dbReference>
<feature type="domain" description="Solute-binding protein family 3/N-terminal" evidence="6">
    <location>
        <begin position="48"/>
        <end position="284"/>
    </location>
</feature>
<comment type="subcellular location">
    <subcellularLocation>
        <location evidence="1">Cell outer membrane</location>
        <topology evidence="1">Peripheral membrane protein</topology>
    </subcellularLocation>
</comment>
<dbReference type="PANTHER" id="PTHR35936:SF19">
    <property type="entry name" value="AMINO-ACID-BINDING PROTEIN YXEM-RELATED"/>
    <property type="match status" value="1"/>
</dbReference>
<dbReference type="PROSITE" id="PS00922">
    <property type="entry name" value="TRANSGLYCOSYLASE"/>
    <property type="match status" value="1"/>
</dbReference>
<proteinExistence type="inferred from homology"/>
<evidence type="ECO:0000256" key="4">
    <source>
        <dbReference type="ARBA" id="ARBA00023237"/>
    </source>
</evidence>
<dbReference type="Pfam" id="PF00497">
    <property type="entry name" value="SBP_bac_3"/>
    <property type="match status" value="1"/>
</dbReference>
<dbReference type="PROSITE" id="PS51257">
    <property type="entry name" value="PROKAR_LIPOPROTEIN"/>
    <property type="match status" value="1"/>
</dbReference>
<keyword evidence="3 5" id="KW-0732">Signal</keyword>
<gene>
    <name evidence="7" type="ORF">SAMN06265379_10159</name>
</gene>
<dbReference type="InterPro" id="IPR000189">
    <property type="entry name" value="Transglyc_AS"/>
</dbReference>
<keyword evidence="4" id="KW-0998">Cell outer membrane</keyword>
<dbReference type="CDD" id="cd01009">
    <property type="entry name" value="PBP2_YfhD_N"/>
    <property type="match status" value="1"/>
</dbReference>
<dbReference type="InterPro" id="IPR008258">
    <property type="entry name" value="Transglycosylase_SLT_dom_1"/>
</dbReference>
<name>A0A521ADF3_SACCC</name>
<reference evidence="7 8" key="1">
    <citation type="submission" date="2017-05" db="EMBL/GenBank/DDBJ databases">
        <authorList>
            <person name="Varghese N."/>
            <person name="Submissions S."/>
        </authorList>
    </citation>
    <scope>NUCLEOTIDE SEQUENCE [LARGE SCALE GENOMIC DNA]</scope>
    <source>
        <strain evidence="7 8">DSM 27040</strain>
    </source>
</reference>
<dbReference type="CDD" id="cd13403">
    <property type="entry name" value="MLTF-like"/>
    <property type="match status" value="1"/>
</dbReference>
<keyword evidence="8" id="KW-1185">Reference proteome</keyword>
<protein>
    <submittedName>
        <fullName evidence="7">Membrane-bound lytic murein transglycosylase F</fullName>
    </submittedName>
</protein>
<evidence type="ECO:0000256" key="5">
    <source>
        <dbReference type="SAM" id="SignalP"/>
    </source>
</evidence>
<evidence type="ECO:0000313" key="7">
    <source>
        <dbReference type="EMBL" id="SMO32843.1"/>
    </source>
</evidence>
<dbReference type="GO" id="GO:0000270">
    <property type="term" value="P:peptidoglycan metabolic process"/>
    <property type="evidence" value="ECO:0007669"/>
    <property type="project" value="InterPro"/>
</dbReference>
<dbReference type="GO" id="GO:0008933">
    <property type="term" value="F:peptidoglycan lytic transglycosylase activity"/>
    <property type="evidence" value="ECO:0007669"/>
    <property type="project" value="InterPro"/>
</dbReference>
<evidence type="ECO:0000256" key="3">
    <source>
        <dbReference type="ARBA" id="ARBA00022729"/>
    </source>
</evidence>